<dbReference type="GO" id="GO:0005576">
    <property type="term" value="C:extracellular region"/>
    <property type="evidence" value="ECO:0007669"/>
    <property type="project" value="UniProtKB-SubCell"/>
</dbReference>
<keyword evidence="5" id="KW-1015">Disulfide bond</keyword>
<protein>
    <recommendedName>
        <fullName evidence="7">Fibrinogen C-terminal domain-containing protein</fullName>
    </recommendedName>
</protein>
<gene>
    <name evidence="8" type="ORF">MGAL_10B003556</name>
</gene>
<keyword evidence="4" id="KW-0175">Coiled coil</keyword>
<proteinExistence type="predicted"/>
<feature type="non-terminal residue" evidence="8">
    <location>
        <position position="111"/>
    </location>
</feature>
<dbReference type="OrthoDB" id="6275059at2759"/>
<reference evidence="8" key="1">
    <citation type="submission" date="2018-11" db="EMBL/GenBank/DDBJ databases">
        <authorList>
            <person name="Alioto T."/>
            <person name="Alioto T."/>
        </authorList>
    </citation>
    <scope>NUCLEOTIDE SEQUENCE</scope>
</reference>
<dbReference type="Gene3D" id="3.90.215.10">
    <property type="entry name" value="Gamma Fibrinogen, chain A, domain 1"/>
    <property type="match status" value="1"/>
</dbReference>
<evidence type="ECO:0000259" key="7">
    <source>
        <dbReference type="PROSITE" id="PS51406"/>
    </source>
</evidence>
<evidence type="ECO:0000256" key="1">
    <source>
        <dbReference type="ARBA" id="ARBA00004613"/>
    </source>
</evidence>
<dbReference type="EMBL" id="UYJE01002855">
    <property type="protein sequence ID" value="VDI14294.1"/>
    <property type="molecule type" value="Genomic_DNA"/>
</dbReference>
<dbReference type="PROSITE" id="PS51406">
    <property type="entry name" value="FIBRINOGEN_C_2"/>
    <property type="match status" value="1"/>
</dbReference>
<feature type="domain" description="Fibrinogen C-terminal" evidence="7">
    <location>
        <begin position="3"/>
        <end position="83"/>
    </location>
</feature>
<dbReference type="Pfam" id="PF00147">
    <property type="entry name" value="Fibrinogen_C"/>
    <property type="match status" value="1"/>
</dbReference>
<evidence type="ECO:0000256" key="3">
    <source>
        <dbReference type="ARBA" id="ARBA00022729"/>
    </source>
</evidence>
<keyword evidence="9" id="KW-1185">Reference proteome</keyword>
<dbReference type="SUPFAM" id="SSF56496">
    <property type="entry name" value="Fibrinogen C-terminal domain-like"/>
    <property type="match status" value="1"/>
</dbReference>
<organism evidence="8 9">
    <name type="scientific">Mytilus galloprovincialis</name>
    <name type="common">Mediterranean mussel</name>
    <dbReference type="NCBI Taxonomy" id="29158"/>
    <lineage>
        <taxon>Eukaryota</taxon>
        <taxon>Metazoa</taxon>
        <taxon>Spiralia</taxon>
        <taxon>Lophotrochozoa</taxon>
        <taxon>Mollusca</taxon>
        <taxon>Bivalvia</taxon>
        <taxon>Autobranchia</taxon>
        <taxon>Pteriomorphia</taxon>
        <taxon>Mytilida</taxon>
        <taxon>Mytiloidea</taxon>
        <taxon>Mytilidae</taxon>
        <taxon>Mytilinae</taxon>
        <taxon>Mytilus</taxon>
    </lineage>
</organism>
<dbReference type="PANTHER" id="PTHR47221:SF6">
    <property type="entry name" value="FIBRINOGEN ALPHA CHAIN"/>
    <property type="match status" value="1"/>
</dbReference>
<evidence type="ECO:0000313" key="9">
    <source>
        <dbReference type="Proteomes" id="UP000596742"/>
    </source>
</evidence>
<evidence type="ECO:0000313" key="8">
    <source>
        <dbReference type="EMBL" id="VDI14294.1"/>
    </source>
</evidence>
<evidence type="ECO:0000256" key="4">
    <source>
        <dbReference type="ARBA" id="ARBA00023054"/>
    </source>
</evidence>
<dbReference type="PANTHER" id="PTHR47221">
    <property type="entry name" value="FIBRINOGEN ALPHA CHAIN"/>
    <property type="match status" value="1"/>
</dbReference>
<keyword evidence="2" id="KW-0964">Secreted</keyword>
<keyword evidence="6" id="KW-0325">Glycoprotein</keyword>
<dbReference type="Proteomes" id="UP000596742">
    <property type="component" value="Unassembled WGS sequence"/>
</dbReference>
<sequence length="111" mass="12310">SCKVGLTTARDCSEVQSQGHDCSGVYTIKPSSTSTVQVWCDQHTDGGRWTVVQRRQDGSVDFDRNWVNYRAGFGAPHTEYWIGDSLINTQQAGCQFSTSDNDNFYEGACTD</sequence>
<dbReference type="InterPro" id="IPR036056">
    <property type="entry name" value="Fibrinogen-like_C"/>
</dbReference>
<dbReference type="NCBIfam" id="NF040941">
    <property type="entry name" value="GGGWT_bact"/>
    <property type="match status" value="1"/>
</dbReference>
<keyword evidence="3" id="KW-0732">Signal</keyword>
<dbReference type="InterPro" id="IPR014716">
    <property type="entry name" value="Fibrinogen_a/b/g_C_1"/>
</dbReference>
<dbReference type="SMART" id="SM00186">
    <property type="entry name" value="FBG"/>
    <property type="match status" value="1"/>
</dbReference>
<dbReference type="AlphaFoldDB" id="A0A8B6D6R8"/>
<comment type="caution">
    <text evidence="8">The sequence shown here is derived from an EMBL/GenBank/DDBJ whole genome shotgun (WGS) entry which is preliminary data.</text>
</comment>
<dbReference type="InterPro" id="IPR037579">
    <property type="entry name" value="FIB_ANG-like"/>
</dbReference>
<dbReference type="InterPro" id="IPR002181">
    <property type="entry name" value="Fibrinogen_a/b/g_C_dom"/>
</dbReference>
<evidence type="ECO:0000256" key="5">
    <source>
        <dbReference type="ARBA" id="ARBA00023157"/>
    </source>
</evidence>
<evidence type="ECO:0000256" key="2">
    <source>
        <dbReference type="ARBA" id="ARBA00022525"/>
    </source>
</evidence>
<comment type="subcellular location">
    <subcellularLocation>
        <location evidence="1">Secreted</location>
    </subcellularLocation>
</comment>
<evidence type="ECO:0000256" key="6">
    <source>
        <dbReference type="ARBA" id="ARBA00023180"/>
    </source>
</evidence>
<name>A0A8B6D6R8_MYTGA</name>
<accession>A0A8B6D6R8</accession>